<feature type="compositionally biased region" description="Basic and acidic residues" evidence="17">
    <location>
        <begin position="594"/>
        <end position="605"/>
    </location>
</feature>
<evidence type="ECO:0000256" key="9">
    <source>
        <dbReference type="ARBA" id="ARBA00022833"/>
    </source>
</evidence>
<keyword evidence="8 21" id="KW-0347">Helicase</keyword>
<dbReference type="InterPro" id="IPR036388">
    <property type="entry name" value="WH-like_DNA-bd_sf"/>
</dbReference>
<dbReference type="SMART" id="SM00490">
    <property type="entry name" value="HELICc"/>
    <property type="match status" value="1"/>
</dbReference>
<accession>A0A4Z0GYR4</accession>
<organism evidence="21 22">
    <name type="scientific">Halobacillus salinus</name>
    <dbReference type="NCBI Taxonomy" id="192814"/>
    <lineage>
        <taxon>Bacteria</taxon>
        <taxon>Bacillati</taxon>
        <taxon>Bacillota</taxon>
        <taxon>Bacilli</taxon>
        <taxon>Bacillales</taxon>
        <taxon>Bacillaceae</taxon>
        <taxon>Halobacillus</taxon>
    </lineage>
</organism>
<keyword evidence="10" id="KW-0067">ATP-binding</keyword>
<dbReference type="PANTHER" id="PTHR13710:SF105">
    <property type="entry name" value="ATP-DEPENDENT DNA HELICASE Q1"/>
    <property type="match status" value="1"/>
</dbReference>
<evidence type="ECO:0000256" key="10">
    <source>
        <dbReference type="ARBA" id="ARBA00022840"/>
    </source>
</evidence>
<dbReference type="Gene3D" id="3.40.50.300">
    <property type="entry name" value="P-loop containing nucleotide triphosphate hydrolases"/>
    <property type="match status" value="2"/>
</dbReference>
<sequence length="714" mass="81812">MIEKAERLLQTYYGFSSFRKGQEQAIRQVLQNENTLAVMPTGGGKSLCYQIPGLALEGTAIIISPLISLMKDQVDALVAYGISATYINSSLSATEQRERIRDMEKGRYQFVYVAPERFDSGAFLATLQRMELSLIAFDEAHCISQWGHDFRPSYRSIVPTLYQIPNLPVLMALTATATQEVIQDIQRLIHVEPDAIVNTGFARENLSFRMIKGRDKRDFVKEYVKSRPEEAGIIYTATRKDADHLQQYLEKEGYSTGKYHAGMSENQRKEMQTKFVRDEITTIVATNAFGMGIDKSNVRYVIHYSMPMNIESYYQEAGRAGRDGEPGDCVLLFSSQDIQLQRFLIDQSPVEEKKKEEYAKLQSMINYCHTSMCLQQYILEYFQDPNSTEPCGKCSNCTHDGKEQDMTKEAQMVLSCVKRMGQAFGAGLTAKVLKGSSDKKVRQFQFEDLPTYGLLSHYTEKQLTRFIHFLTAEGYLNPGNGRYPTLQLTSKSVEVLKGQKPVIMLIESTTTNVEENYNVEYFNELRNLRKEMADEAGLPPYVIFPDSTLKAFSIYLPETKSEMLSIKGVGEQKWNKYGERFLELIKPWSQAAENKPKPTEEEHTVKSTSSPRPGDGTPSHLVSYRMWQDEQKDVQTIAKERGISPQTIESHLFRCAQEGEPFDWNHWFNEEEEQQILEVYDELEEKKLKPVKEKLPDVTYSTIKAVLHKNERWT</sequence>
<evidence type="ECO:0000256" key="17">
    <source>
        <dbReference type="SAM" id="MobiDB-lite"/>
    </source>
</evidence>
<comment type="caution">
    <text evidence="21">The sequence shown here is derived from an EMBL/GenBank/DDBJ whole genome shotgun (WGS) entry which is preliminary data.</text>
</comment>
<keyword evidence="13" id="KW-0234">DNA repair</keyword>
<keyword evidence="14" id="KW-0413">Isomerase</keyword>
<dbReference type="InterPro" id="IPR032284">
    <property type="entry name" value="RecQ_Zn-bd"/>
</dbReference>
<dbReference type="GO" id="GO:0006260">
    <property type="term" value="P:DNA replication"/>
    <property type="evidence" value="ECO:0007669"/>
    <property type="project" value="InterPro"/>
</dbReference>
<evidence type="ECO:0000256" key="7">
    <source>
        <dbReference type="ARBA" id="ARBA00022801"/>
    </source>
</evidence>
<evidence type="ECO:0000256" key="6">
    <source>
        <dbReference type="ARBA" id="ARBA00022763"/>
    </source>
</evidence>
<keyword evidence="11" id="KW-0238">DNA-binding</keyword>
<dbReference type="NCBIfam" id="TIGR00614">
    <property type="entry name" value="recQ_fam"/>
    <property type="match status" value="1"/>
</dbReference>
<dbReference type="FunFam" id="3.40.50.300:FF:001389">
    <property type="entry name" value="ATP-dependent DNA helicase RecQ"/>
    <property type="match status" value="1"/>
</dbReference>
<dbReference type="CDD" id="cd17920">
    <property type="entry name" value="DEXHc_RecQ"/>
    <property type="match status" value="1"/>
</dbReference>
<feature type="domain" description="Helicase ATP-binding" evidence="19">
    <location>
        <begin position="26"/>
        <end position="195"/>
    </location>
</feature>
<dbReference type="SMART" id="SM00487">
    <property type="entry name" value="DEXDc"/>
    <property type="match status" value="1"/>
</dbReference>
<name>A0A4Z0GYR4_9BACI</name>
<dbReference type="Gene3D" id="1.10.10.10">
    <property type="entry name" value="Winged helix-like DNA-binding domain superfamily/Winged helix DNA-binding domain"/>
    <property type="match status" value="1"/>
</dbReference>
<evidence type="ECO:0000256" key="12">
    <source>
        <dbReference type="ARBA" id="ARBA00023172"/>
    </source>
</evidence>
<comment type="catalytic activity">
    <reaction evidence="15">
        <text>Couples ATP hydrolysis with the unwinding of duplex DNA by translocating in the 3'-5' direction.</text>
        <dbReference type="EC" id="5.6.2.4"/>
    </reaction>
</comment>
<dbReference type="Pfam" id="PF09382">
    <property type="entry name" value="RQC"/>
    <property type="match status" value="1"/>
</dbReference>
<evidence type="ECO:0000256" key="11">
    <source>
        <dbReference type="ARBA" id="ARBA00023125"/>
    </source>
</evidence>
<dbReference type="GO" id="GO:0005524">
    <property type="term" value="F:ATP binding"/>
    <property type="evidence" value="ECO:0007669"/>
    <property type="project" value="UniProtKB-KW"/>
</dbReference>
<evidence type="ECO:0000256" key="1">
    <source>
        <dbReference type="ARBA" id="ARBA00001946"/>
    </source>
</evidence>
<dbReference type="InterPro" id="IPR014001">
    <property type="entry name" value="Helicase_ATP-bd"/>
</dbReference>
<dbReference type="GO" id="GO:0016787">
    <property type="term" value="F:hydrolase activity"/>
    <property type="evidence" value="ECO:0007669"/>
    <property type="project" value="UniProtKB-KW"/>
</dbReference>
<dbReference type="Pfam" id="PF00270">
    <property type="entry name" value="DEAD"/>
    <property type="match status" value="1"/>
</dbReference>
<dbReference type="Pfam" id="PF00271">
    <property type="entry name" value="Helicase_C"/>
    <property type="match status" value="1"/>
</dbReference>
<dbReference type="InterPro" id="IPR010997">
    <property type="entry name" value="HRDC-like_sf"/>
</dbReference>
<dbReference type="InterPro" id="IPR006293">
    <property type="entry name" value="DNA_helicase_ATP-dep_RecQ_bac"/>
</dbReference>
<evidence type="ECO:0000259" key="19">
    <source>
        <dbReference type="PROSITE" id="PS51192"/>
    </source>
</evidence>
<feature type="region of interest" description="Disordered" evidence="17">
    <location>
        <begin position="591"/>
        <end position="619"/>
    </location>
</feature>
<evidence type="ECO:0000259" key="20">
    <source>
        <dbReference type="PROSITE" id="PS51194"/>
    </source>
</evidence>
<dbReference type="SMART" id="SM00341">
    <property type="entry name" value="HRDC"/>
    <property type="match status" value="1"/>
</dbReference>
<keyword evidence="6" id="KW-0227">DNA damage</keyword>
<dbReference type="AlphaFoldDB" id="A0A4Z0GYR4"/>
<dbReference type="InterPro" id="IPR044876">
    <property type="entry name" value="HRDC_dom_sf"/>
</dbReference>
<gene>
    <name evidence="21" type="primary">recQ</name>
    <name evidence="21" type="ORF">E4663_11025</name>
</gene>
<evidence type="ECO:0000256" key="15">
    <source>
        <dbReference type="ARBA" id="ARBA00034617"/>
    </source>
</evidence>
<dbReference type="GO" id="GO:0006281">
    <property type="term" value="P:DNA repair"/>
    <property type="evidence" value="ECO:0007669"/>
    <property type="project" value="UniProtKB-KW"/>
</dbReference>
<keyword evidence="22" id="KW-1185">Reference proteome</keyword>
<evidence type="ECO:0000256" key="3">
    <source>
        <dbReference type="ARBA" id="ARBA00005446"/>
    </source>
</evidence>
<dbReference type="GO" id="GO:0006310">
    <property type="term" value="P:DNA recombination"/>
    <property type="evidence" value="ECO:0007669"/>
    <property type="project" value="UniProtKB-UniRule"/>
</dbReference>
<keyword evidence="12" id="KW-0233">DNA recombination</keyword>
<keyword evidence="9" id="KW-0862">Zinc</keyword>
<dbReference type="InterPro" id="IPR029491">
    <property type="entry name" value="Helicase_HTH"/>
</dbReference>
<dbReference type="GO" id="GO:0043138">
    <property type="term" value="F:3'-5' DNA helicase activity"/>
    <property type="evidence" value="ECO:0007669"/>
    <property type="project" value="UniProtKB-EC"/>
</dbReference>
<evidence type="ECO:0000256" key="14">
    <source>
        <dbReference type="ARBA" id="ARBA00023235"/>
    </source>
</evidence>
<dbReference type="Proteomes" id="UP000297982">
    <property type="component" value="Unassembled WGS sequence"/>
</dbReference>
<dbReference type="InterPro" id="IPR036390">
    <property type="entry name" value="WH_DNA-bd_sf"/>
</dbReference>
<dbReference type="Pfam" id="PF14493">
    <property type="entry name" value="HTH_40"/>
    <property type="match status" value="1"/>
</dbReference>
<keyword evidence="5" id="KW-0547">Nucleotide-binding</keyword>
<dbReference type="STRING" id="192814.GCA_900166575_02985"/>
<dbReference type="CDD" id="cd18794">
    <property type="entry name" value="SF2_C_RecQ"/>
    <property type="match status" value="1"/>
</dbReference>
<reference evidence="21 22" key="1">
    <citation type="journal article" date="2003" name="Int. J. Syst. Evol. Microbiol.">
        <title>Halobacillus salinus sp. nov., isolated from a salt lake on the coast of the East Sea in Korea.</title>
        <authorList>
            <person name="Yoon J.H."/>
            <person name="Kang K.H."/>
            <person name="Park Y.H."/>
        </authorList>
    </citation>
    <scope>NUCLEOTIDE SEQUENCE [LARGE SCALE GENOMIC DNA]</scope>
    <source>
        <strain evidence="21 22">HSL-3</strain>
    </source>
</reference>
<dbReference type="NCBIfam" id="TIGR01389">
    <property type="entry name" value="recQ"/>
    <property type="match status" value="1"/>
</dbReference>
<evidence type="ECO:0000256" key="8">
    <source>
        <dbReference type="ARBA" id="ARBA00022806"/>
    </source>
</evidence>
<evidence type="ECO:0000256" key="4">
    <source>
        <dbReference type="ARBA" id="ARBA00022723"/>
    </source>
</evidence>
<evidence type="ECO:0000256" key="13">
    <source>
        <dbReference type="ARBA" id="ARBA00023204"/>
    </source>
</evidence>
<evidence type="ECO:0000256" key="2">
    <source>
        <dbReference type="ARBA" id="ARBA00001947"/>
    </source>
</evidence>
<dbReference type="Gene3D" id="1.10.150.80">
    <property type="entry name" value="HRDC domain"/>
    <property type="match status" value="1"/>
</dbReference>
<keyword evidence="7 21" id="KW-0378">Hydrolase</keyword>
<dbReference type="GO" id="GO:0046872">
    <property type="term" value="F:metal ion binding"/>
    <property type="evidence" value="ECO:0007669"/>
    <property type="project" value="UniProtKB-KW"/>
</dbReference>
<comment type="similarity">
    <text evidence="3">Belongs to the helicase family. RecQ subfamily.</text>
</comment>
<dbReference type="InterPro" id="IPR002121">
    <property type="entry name" value="HRDC_dom"/>
</dbReference>
<evidence type="ECO:0000313" key="22">
    <source>
        <dbReference type="Proteomes" id="UP000297982"/>
    </source>
</evidence>
<evidence type="ECO:0000256" key="5">
    <source>
        <dbReference type="ARBA" id="ARBA00022741"/>
    </source>
</evidence>
<dbReference type="SMART" id="SM00956">
    <property type="entry name" value="RQC"/>
    <property type="match status" value="1"/>
</dbReference>
<comment type="cofactor">
    <cofactor evidence="2">
        <name>Zn(2+)</name>
        <dbReference type="ChEBI" id="CHEBI:29105"/>
    </cofactor>
</comment>
<dbReference type="GO" id="GO:0009378">
    <property type="term" value="F:four-way junction helicase activity"/>
    <property type="evidence" value="ECO:0007669"/>
    <property type="project" value="TreeGrafter"/>
</dbReference>
<dbReference type="GO" id="GO:0009432">
    <property type="term" value="P:SOS response"/>
    <property type="evidence" value="ECO:0007669"/>
    <property type="project" value="UniProtKB-UniRule"/>
</dbReference>
<dbReference type="SUPFAM" id="SSF47819">
    <property type="entry name" value="HRDC-like"/>
    <property type="match status" value="1"/>
</dbReference>
<dbReference type="PROSITE" id="PS51194">
    <property type="entry name" value="HELICASE_CTER"/>
    <property type="match status" value="1"/>
</dbReference>
<dbReference type="InterPro" id="IPR018982">
    <property type="entry name" value="RQC_domain"/>
</dbReference>
<dbReference type="InterPro" id="IPR001650">
    <property type="entry name" value="Helicase_C-like"/>
</dbReference>
<dbReference type="EC" id="5.6.2.4" evidence="16"/>
<proteinExistence type="inferred from homology"/>
<evidence type="ECO:0000313" key="21">
    <source>
        <dbReference type="EMBL" id="TGB02686.1"/>
    </source>
</evidence>
<dbReference type="InterPro" id="IPR004589">
    <property type="entry name" value="DNA_helicase_ATP-dep_RecQ"/>
</dbReference>
<dbReference type="Pfam" id="PF16124">
    <property type="entry name" value="RecQ_Zn_bind"/>
    <property type="match status" value="1"/>
</dbReference>
<dbReference type="RefSeq" id="WP_135327656.1">
    <property type="nucleotide sequence ID" value="NZ_SRJC01000002.1"/>
</dbReference>
<evidence type="ECO:0000256" key="16">
    <source>
        <dbReference type="NCBIfam" id="TIGR01389"/>
    </source>
</evidence>
<dbReference type="GO" id="GO:0030894">
    <property type="term" value="C:replisome"/>
    <property type="evidence" value="ECO:0007669"/>
    <property type="project" value="TreeGrafter"/>
</dbReference>
<dbReference type="PROSITE" id="PS50967">
    <property type="entry name" value="HRDC"/>
    <property type="match status" value="1"/>
</dbReference>
<dbReference type="InterPro" id="IPR027417">
    <property type="entry name" value="P-loop_NTPase"/>
</dbReference>
<dbReference type="SUPFAM" id="SSF46785">
    <property type="entry name" value="Winged helix' DNA-binding domain"/>
    <property type="match status" value="1"/>
</dbReference>
<dbReference type="InterPro" id="IPR011545">
    <property type="entry name" value="DEAD/DEAH_box_helicase_dom"/>
</dbReference>
<dbReference type="GO" id="GO:0043590">
    <property type="term" value="C:bacterial nucleoid"/>
    <property type="evidence" value="ECO:0007669"/>
    <property type="project" value="TreeGrafter"/>
</dbReference>
<comment type="cofactor">
    <cofactor evidence="1">
        <name>Mg(2+)</name>
        <dbReference type="ChEBI" id="CHEBI:18420"/>
    </cofactor>
</comment>
<dbReference type="GO" id="GO:0005737">
    <property type="term" value="C:cytoplasm"/>
    <property type="evidence" value="ECO:0007669"/>
    <property type="project" value="TreeGrafter"/>
</dbReference>
<dbReference type="SUPFAM" id="SSF52540">
    <property type="entry name" value="P-loop containing nucleoside triphosphate hydrolases"/>
    <property type="match status" value="1"/>
</dbReference>
<keyword evidence="4" id="KW-0479">Metal-binding</keyword>
<dbReference type="PANTHER" id="PTHR13710">
    <property type="entry name" value="DNA HELICASE RECQ FAMILY MEMBER"/>
    <property type="match status" value="1"/>
</dbReference>
<dbReference type="EMBL" id="SRJC01000002">
    <property type="protein sequence ID" value="TGB02686.1"/>
    <property type="molecule type" value="Genomic_DNA"/>
</dbReference>
<dbReference type="Pfam" id="PF00570">
    <property type="entry name" value="HRDC"/>
    <property type="match status" value="1"/>
</dbReference>
<feature type="domain" description="HRDC" evidence="18">
    <location>
        <begin position="515"/>
        <end position="595"/>
    </location>
</feature>
<dbReference type="PROSITE" id="PS51192">
    <property type="entry name" value="HELICASE_ATP_BIND_1"/>
    <property type="match status" value="1"/>
</dbReference>
<evidence type="ECO:0000259" key="18">
    <source>
        <dbReference type="PROSITE" id="PS50967"/>
    </source>
</evidence>
<protein>
    <recommendedName>
        <fullName evidence="16">DNA helicase RecQ</fullName>
        <ecNumber evidence="16">5.6.2.4</ecNumber>
    </recommendedName>
</protein>
<feature type="domain" description="Helicase C-terminal" evidence="20">
    <location>
        <begin position="218"/>
        <end position="365"/>
    </location>
</feature>
<dbReference type="GO" id="GO:0003677">
    <property type="term" value="F:DNA binding"/>
    <property type="evidence" value="ECO:0007669"/>
    <property type="project" value="UniProtKB-KW"/>
</dbReference>